<dbReference type="PIRSF" id="PIRSF016184">
    <property type="entry name" value="PhzC_PhzF"/>
    <property type="match status" value="1"/>
</dbReference>
<dbReference type="NCBIfam" id="TIGR00654">
    <property type="entry name" value="PhzF_family"/>
    <property type="match status" value="1"/>
</dbReference>
<protein>
    <submittedName>
        <fullName evidence="3">PhzF family phenazine biosynthesis protein</fullName>
    </submittedName>
</protein>
<dbReference type="Gene3D" id="3.10.310.10">
    <property type="entry name" value="Diaminopimelate Epimerase, Chain A, domain 1"/>
    <property type="match status" value="2"/>
</dbReference>
<sequence length="265" mass="28690">MQLQQYVVDAFTQQVFGGNPAAVVVLEAFLEESLMQNIAAENNLSETAFVVAKNGVYHIRWFSPLTEIDFCGHASLASAYVLQRFYGVGTHIVFACALLGEFSIDIAADGIISMTFPNRAPVAIADVPPALLAGLSIAPQTVLQSPQAYFAVYASEAEVRALNIEEAPLKTLKPYDVVATAPCDGEYAFVSRYFWPANGGHEDPVTGSIHAGLFPYWGVRLHEQKMTAKQISARGGVLYGELVAKKVIVSGYAKLYAASTLYLDE</sequence>
<evidence type="ECO:0000313" key="3">
    <source>
        <dbReference type="EMBL" id="UOO89318.1"/>
    </source>
</evidence>
<dbReference type="SUPFAM" id="SSF54506">
    <property type="entry name" value="Diaminopimelate epimerase-like"/>
    <property type="match status" value="1"/>
</dbReference>
<evidence type="ECO:0000256" key="2">
    <source>
        <dbReference type="ARBA" id="ARBA00023235"/>
    </source>
</evidence>
<comment type="similarity">
    <text evidence="1">Belongs to the PhzF family.</text>
</comment>
<dbReference type="PANTHER" id="PTHR13774:SF17">
    <property type="entry name" value="PHENAZINE BIOSYNTHESIS-LIKE DOMAIN-CONTAINING PROTEIN"/>
    <property type="match status" value="1"/>
</dbReference>
<dbReference type="Proteomes" id="UP000832011">
    <property type="component" value="Chromosome"/>
</dbReference>
<evidence type="ECO:0000313" key="4">
    <source>
        <dbReference type="Proteomes" id="UP000832011"/>
    </source>
</evidence>
<reference evidence="3 4" key="1">
    <citation type="journal article" date="2022" name="Res Sq">
        <title>Evolution of multicellular longitudinally dividing oral cavity symbionts (Neisseriaceae).</title>
        <authorList>
            <person name="Nyongesa S."/>
            <person name="Weber P."/>
            <person name="Bernet E."/>
            <person name="Pullido F."/>
            <person name="Nieckarz M."/>
            <person name="Delaby M."/>
            <person name="Nieves C."/>
            <person name="Viehboeck T."/>
            <person name="Krause N."/>
            <person name="Rivera-Millot A."/>
            <person name="Nakamura A."/>
            <person name="Vischer N."/>
            <person name="VanNieuwenhze M."/>
            <person name="Brun Y."/>
            <person name="Cava F."/>
            <person name="Bulgheresi S."/>
            <person name="Veyrier F."/>
        </authorList>
    </citation>
    <scope>NUCLEOTIDE SEQUENCE [LARGE SCALE GENOMIC DNA]</scope>
    <source>
        <strain evidence="3 4">SN4</strain>
    </source>
</reference>
<evidence type="ECO:0000256" key="1">
    <source>
        <dbReference type="ARBA" id="ARBA00008270"/>
    </source>
</evidence>
<dbReference type="PANTHER" id="PTHR13774">
    <property type="entry name" value="PHENAZINE BIOSYNTHESIS PROTEIN"/>
    <property type="match status" value="1"/>
</dbReference>
<dbReference type="Pfam" id="PF02567">
    <property type="entry name" value="PhzC-PhzF"/>
    <property type="match status" value="1"/>
</dbReference>
<keyword evidence="4" id="KW-1185">Reference proteome</keyword>
<dbReference type="RefSeq" id="WP_058357018.1">
    <property type="nucleotide sequence ID" value="NZ_CABKVG010000010.1"/>
</dbReference>
<gene>
    <name evidence="3" type="ORF">LVJ82_18045</name>
</gene>
<proteinExistence type="inferred from homology"/>
<dbReference type="EMBL" id="CP091511">
    <property type="protein sequence ID" value="UOO89318.1"/>
    <property type="molecule type" value="Genomic_DNA"/>
</dbReference>
<keyword evidence="2" id="KW-0413">Isomerase</keyword>
<dbReference type="InterPro" id="IPR003719">
    <property type="entry name" value="Phenazine_PhzF-like"/>
</dbReference>
<accession>A0ABY4E0L9</accession>
<name>A0ABY4E0L9_9NEIS</name>
<organism evidence="3 4">
    <name type="scientific">Vitreoscilla massiliensis</name>
    <dbReference type="NCBI Taxonomy" id="1689272"/>
    <lineage>
        <taxon>Bacteria</taxon>
        <taxon>Pseudomonadati</taxon>
        <taxon>Pseudomonadota</taxon>
        <taxon>Betaproteobacteria</taxon>
        <taxon>Neisseriales</taxon>
        <taxon>Neisseriaceae</taxon>
        <taxon>Vitreoscilla</taxon>
    </lineage>
</organism>